<dbReference type="PROSITE" id="PS00109">
    <property type="entry name" value="PROTEIN_KINASE_TYR"/>
    <property type="match status" value="1"/>
</dbReference>
<keyword evidence="2" id="KW-0808">Transferase</keyword>
<evidence type="ECO:0000313" key="2">
    <source>
        <dbReference type="EMBL" id="KAJ7718322.1"/>
    </source>
</evidence>
<keyword evidence="3" id="KW-1185">Reference proteome</keyword>
<name>A0AAD7MHX9_9AGAR</name>
<accession>A0AAD7MHX9</accession>
<dbReference type="PROSITE" id="PS50011">
    <property type="entry name" value="PROTEIN_KINASE_DOM"/>
    <property type="match status" value="1"/>
</dbReference>
<evidence type="ECO:0000259" key="1">
    <source>
        <dbReference type="PROSITE" id="PS50011"/>
    </source>
</evidence>
<comment type="caution">
    <text evidence="2">The sequence shown here is derived from an EMBL/GenBank/DDBJ whole genome shotgun (WGS) entry which is preliminary data.</text>
</comment>
<dbReference type="GO" id="GO:0004674">
    <property type="term" value="F:protein serine/threonine kinase activity"/>
    <property type="evidence" value="ECO:0007669"/>
    <property type="project" value="TreeGrafter"/>
</dbReference>
<dbReference type="InterPro" id="IPR008266">
    <property type="entry name" value="Tyr_kinase_AS"/>
</dbReference>
<gene>
    <name evidence="2" type="ORF">B0H16DRAFT_424377</name>
</gene>
<dbReference type="EMBL" id="JARKIB010000266">
    <property type="protein sequence ID" value="KAJ7718322.1"/>
    <property type="molecule type" value="Genomic_DNA"/>
</dbReference>
<dbReference type="InterPro" id="IPR051681">
    <property type="entry name" value="Ser/Thr_Kinases-Pseudokinases"/>
</dbReference>
<dbReference type="PANTHER" id="PTHR44329">
    <property type="entry name" value="SERINE/THREONINE-PROTEIN KINASE TNNI3K-RELATED"/>
    <property type="match status" value="1"/>
</dbReference>
<organism evidence="2 3">
    <name type="scientific">Mycena metata</name>
    <dbReference type="NCBI Taxonomy" id="1033252"/>
    <lineage>
        <taxon>Eukaryota</taxon>
        <taxon>Fungi</taxon>
        <taxon>Dikarya</taxon>
        <taxon>Basidiomycota</taxon>
        <taxon>Agaricomycotina</taxon>
        <taxon>Agaricomycetes</taxon>
        <taxon>Agaricomycetidae</taxon>
        <taxon>Agaricales</taxon>
        <taxon>Marasmiineae</taxon>
        <taxon>Mycenaceae</taxon>
        <taxon>Mycena</taxon>
    </lineage>
</organism>
<evidence type="ECO:0000313" key="3">
    <source>
        <dbReference type="Proteomes" id="UP001215598"/>
    </source>
</evidence>
<dbReference type="Gene3D" id="1.10.510.10">
    <property type="entry name" value="Transferase(Phosphotransferase) domain 1"/>
    <property type="match status" value="1"/>
</dbReference>
<dbReference type="GO" id="GO:0005524">
    <property type="term" value="F:ATP binding"/>
    <property type="evidence" value="ECO:0007669"/>
    <property type="project" value="InterPro"/>
</dbReference>
<keyword evidence="2" id="KW-0418">Kinase</keyword>
<reference evidence="2" key="1">
    <citation type="submission" date="2023-03" db="EMBL/GenBank/DDBJ databases">
        <title>Massive genome expansion in bonnet fungi (Mycena s.s.) driven by repeated elements and novel gene families across ecological guilds.</title>
        <authorList>
            <consortium name="Lawrence Berkeley National Laboratory"/>
            <person name="Harder C.B."/>
            <person name="Miyauchi S."/>
            <person name="Viragh M."/>
            <person name="Kuo A."/>
            <person name="Thoen E."/>
            <person name="Andreopoulos B."/>
            <person name="Lu D."/>
            <person name="Skrede I."/>
            <person name="Drula E."/>
            <person name="Henrissat B."/>
            <person name="Morin E."/>
            <person name="Kohler A."/>
            <person name="Barry K."/>
            <person name="LaButti K."/>
            <person name="Morin E."/>
            <person name="Salamov A."/>
            <person name="Lipzen A."/>
            <person name="Mereny Z."/>
            <person name="Hegedus B."/>
            <person name="Baldrian P."/>
            <person name="Stursova M."/>
            <person name="Weitz H."/>
            <person name="Taylor A."/>
            <person name="Grigoriev I.V."/>
            <person name="Nagy L.G."/>
            <person name="Martin F."/>
            <person name="Kauserud H."/>
        </authorList>
    </citation>
    <scope>NUCLEOTIDE SEQUENCE</scope>
    <source>
        <strain evidence="2">CBHHK182m</strain>
    </source>
</reference>
<proteinExistence type="predicted"/>
<protein>
    <submittedName>
        <fullName evidence="2">Kinase-like domain-containing protein</fullName>
    </submittedName>
</protein>
<sequence length="383" mass="42823">MMLSKLADESTLDTAEISSNLTSFLHESSRHYGRLRQMASEMGVLDLTRFKEAVWEDRLTIILVFYEVLTSKKDLEEILKLRGTQAQFMLDLMQDAIRIHADFVYVLRGGTPRMRGARRKFLNGLKELGLLRNVDRASAHLDARRLIVQLSEAADLLPSSLTIHGIENTKETALGGNFGDIYTASHRGQAVAVKRLRFFQEDEDEVRKKFCREALIWKNLEHDNILPFLGVDSETFPGFLCMVSLWMDKGSLASKSGAPSEGAIPTLIYEIAVGIQYLHSQNIVHGDIRGTNILVDDQGHARLADFGLAVFADSPLAPSAEDRSVGWHPSFYIQSLAGSKFFRGLSQVICMLMEVSASRFSPTSVSRSDFDMGLALYRQTSVL</sequence>
<dbReference type="InterPro" id="IPR011009">
    <property type="entry name" value="Kinase-like_dom_sf"/>
</dbReference>
<dbReference type="AlphaFoldDB" id="A0AAD7MHX9"/>
<dbReference type="Pfam" id="PF00069">
    <property type="entry name" value="Pkinase"/>
    <property type="match status" value="1"/>
</dbReference>
<dbReference type="InterPro" id="IPR000719">
    <property type="entry name" value="Prot_kinase_dom"/>
</dbReference>
<feature type="domain" description="Protein kinase" evidence="1">
    <location>
        <begin position="167"/>
        <end position="383"/>
    </location>
</feature>
<dbReference type="SUPFAM" id="SSF56112">
    <property type="entry name" value="Protein kinase-like (PK-like)"/>
    <property type="match status" value="1"/>
</dbReference>
<dbReference type="Proteomes" id="UP001215598">
    <property type="component" value="Unassembled WGS sequence"/>
</dbReference>